<keyword evidence="11" id="KW-1185">Reference proteome</keyword>
<evidence type="ECO:0000256" key="2">
    <source>
        <dbReference type="ARBA" id="ARBA00007357"/>
    </source>
</evidence>
<organism evidence="10 11">
    <name type="scientific">Yasminevirus sp. GU-2018</name>
    <dbReference type="NCBI Taxonomy" id="2420051"/>
    <lineage>
        <taxon>Viruses</taxon>
        <taxon>Varidnaviria</taxon>
        <taxon>Bamfordvirae</taxon>
        <taxon>Nucleocytoviricota</taxon>
        <taxon>Megaviricetes</taxon>
        <taxon>Imitervirales</taxon>
        <taxon>Mimiviridae</taxon>
        <taxon>Klosneuvirinae</taxon>
        <taxon>Yasminevirus</taxon>
        <taxon>Yasminevirus saudimassiliense</taxon>
    </lineage>
</organism>
<comment type="caution">
    <text evidence="10">The sequence shown here is derived from an EMBL/GenBank/DDBJ whole genome shotgun (WGS) entry which is preliminary data.</text>
</comment>
<feature type="domain" description="Peptidase M13 C-terminal" evidence="8">
    <location>
        <begin position="495"/>
        <end position="677"/>
    </location>
</feature>
<gene>
    <name evidence="10" type="ORF">YASMINEVIRUS_1337</name>
</gene>
<dbReference type="Gene3D" id="3.40.390.10">
    <property type="entry name" value="Collagenase (Catalytic Domain)"/>
    <property type="match status" value="1"/>
</dbReference>
<evidence type="ECO:0000313" key="11">
    <source>
        <dbReference type="Proteomes" id="UP000594342"/>
    </source>
</evidence>
<evidence type="ECO:0000256" key="4">
    <source>
        <dbReference type="ARBA" id="ARBA00022723"/>
    </source>
</evidence>
<dbReference type="Pfam" id="PF01431">
    <property type="entry name" value="Peptidase_M13"/>
    <property type="match status" value="1"/>
</dbReference>
<evidence type="ECO:0000256" key="6">
    <source>
        <dbReference type="ARBA" id="ARBA00022833"/>
    </source>
</evidence>
<proteinExistence type="inferred from homology"/>
<dbReference type="Gene3D" id="1.10.1380.10">
    <property type="entry name" value="Neutral endopeptidase , domain2"/>
    <property type="match status" value="1"/>
</dbReference>
<comment type="similarity">
    <text evidence="2">Belongs to the peptidase M13 family.</text>
</comment>
<dbReference type="InterPro" id="IPR018497">
    <property type="entry name" value="Peptidase_M13_C"/>
</dbReference>
<accession>A0A5K0UAS0</accession>
<dbReference type="InterPro" id="IPR024079">
    <property type="entry name" value="MetalloPept_cat_dom_sf"/>
</dbReference>
<keyword evidence="3" id="KW-0645">Protease</keyword>
<dbReference type="PANTHER" id="PTHR11733:SF167">
    <property type="entry name" value="FI17812P1-RELATED"/>
    <property type="match status" value="1"/>
</dbReference>
<dbReference type="GO" id="GO:0016485">
    <property type="term" value="P:protein processing"/>
    <property type="evidence" value="ECO:0007669"/>
    <property type="project" value="TreeGrafter"/>
</dbReference>
<evidence type="ECO:0000256" key="7">
    <source>
        <dbReference type="ARBA" id="ARBA00023049"/>
    </source>
</evidence>
<dbReference type="GO" id="GO:0005886">
    <property type="term" value="C:plasma membrane"/>
    <property type="evidence" value="ECO:0007669"/>
    <property type="project" value="TreeGrafter"/>
</dbReference>
<dbReference type="InterPro" id="IPR042089">
    <property type="entry name" value="Peptidase_M13_dom_2"/>
</dbReference>
<dbReference type="PRINTS" id="PR00786">
    <property type="entry name" value="NEPRILYSIN"/>
</dbReference>
<comment type="cofactor">
    <cofactor evidence="1">
        <name>Zn(2+)</name>
        <dbReference type="ChEBI" id="CHEBI:29105"/>
    </cofactor>
</comment>
<evidence type="ECO:0000256" key="3">
    <source>
        <dbReference type="ARBA" id="ARBA00022670"/>
    </source>
</evidence>
<protein>
    <submittedName>
        <fullName evidence="10">M13 family peptidase</fullName>
    </submittedName>
</protein>
<sequence length="736" mass="84818">MQSDQTQTYQTDSNQQDKSNQKIYHPFVDFDEYVNGRWREKTIIPEDQMEWGTFNILHKKNMTRVSKILKQLERDETNPNHVVSSFFNAVKCVDSNHQIKLVGTLRKCINLVDSVKSLDDVGKLLGFLTKLNVSPFFDLGCTEDARESNMVRLTVSGPNLSLPEREYYMNPEMGKFVVGLKNVVVRIMSYVDQCAKTIDMVGDIGDVVDTDRNAVINSERIADDVTFVEEMIATAMKPVEKRRDYDKLYYKSPLNDFIKICTSLCKADRSADAMNMWSSLFEVAGLGSSKFIVAYDVSLFKKITLLISSLDLDVVKNYIKYVIVRDLGSNIVHDIDVIMFEFFGKELQGQLKMLSRERAVLDYINSTILGEVLGREYVSRYFDRESKQVVSGMVDTIKKELEKSITNLKWMSAETKTKALLKLSAFSTKIGYPEKWRDHTVLIDTMKGFFNNNHPCDVMELVLHMRMYTYSVNTLNIVDTVKDQHKWSMNVHEVNAYYDLQRNEIVFPAGILQKPFFDKNQSPFKNFGFIGSVIGHEIIHGYDDQGRKYDHHGNTVNWWTPSDLDNFNTIAEKIVNQYESYTVDGKHVNGRLTLGENIADLGGVNLSYNAVLSHCALIGRNVDVSDKQDFFISYAKCWRRVVRPERRMMRLMADPHSPDKYRVFVLRNIDAFYEAFNEPYYSSFHEIFGKKLEDVSNDTINMIGRGKTSARAQKGKGNQGTNMVMFLHPRDRVRIW</sequence>
<dbReference type="Proteomes" id="UP000594342">
    <property type="component" value="Unassembled WGS sequence"/>
</dbReference>
<keyword evidence="4" id="KW-0479">Metal-binding</keyword>
<keyword evidence="6" id="KW-0862">Zinc</keyword>
<name>A0A5K0UAS0_9VIRU</name>
<dbReference type="PROSITE" id="PS51885">
    <property type="entry name" value="NEPRILYSIN"/>
    <property type="match status" value="1"/>
</dbReference>
<dbReference type="CDD" id="cd08662">
    <property type="entry name" value="M13"/>
    <property type="match status" value="1"/>
</dbReference>
<evidence type="ECO:0000256" key="5">
    <source>
        <dbReference type="ARBA" id="ARBA00022801"/>
    </source>
</evidence>
<dbReference type="EMBL" id="UPSH01000001">
    <property type="protein sequence ID" value="VBB18805.1"/>
    <property type="molecule type" value="Genomic_DNA"/>
</dbReference>
<feature type="domain" description="Peptidase M13 N-terminal" evidence="9">
    <location>
        <begin position="28"/>
        <end position="433"/>
    </location>
</feature>
<reference evidence="10 11" key="1">
    <citation type="submission" date="2018-10" db="EMBL/GenBank/DDBJ databases">
        <authorList>
            <consortium name="IHU Genomes"/>
        </authorList>
    </citation>
    <scope>NUCLEOTIDE SEQUENCE [LARGE SCALE GENOMIC DNA]</scope>
    <source>
        <strain evidence="10 11">A1</strain>
    </source>
</reference>
<dbReference type="SUPFAM" id="SSF55486">
    <property type="entry name" value="Metalloproteases ('zincins'), catalytic domain"/>
    <property type="match status" value="1"/>
</dbReference>
<keyword evidence="5" id="KW-0378">Hydrolase</keyword>
<dbReference type="GO" id="GO:0004222">
    <property type="term" value="F:metalloendopeptidase activity"/>
    <property type="evidence" value="ECO:0007669"/>
    <property type="project" value="InterPro"/>
</dbReference>
<dbReference type="InterPro" id="IPR008753">
    <property type="entry name" value="Peptidase_M13_N"/>
</dbReference>
<evidence type="ECO:0000313" key="10">
    <source>
        <dbReference type="EMBL" id="VBB18805.1"/>
    </source>
</evidence>
<evidence type="ECO:0000259" key="8">
    <source>
        <dbReference type="Pfam" id="PF01431"/>
    </source>
</evidence>
<evidence type="ECO:0000259" key="9">
    <source>
        <dbReference type="Pfam" id="PF05649"/>
    </source>
</evidence>
<keyword evidence="7" id="KW-0482">Metalloprotease</keyword>
<evidence type="ECO:0000256" key="1">
    <source>
        <dbReference type="ARBA" id="ARBA00001947"/>
    </source>
</evidence>
<dbReference type="Pfam" id="PF05649">
    <property type="entry name" value="Peptidase_M13_N"/>
    <property type="match status" value="1"/>
</dbReference>
<dbReference type="PANTHER" id="PTHR11733">
    <property type="entry name" value="ZINC METALLOPROTEASE FAMILY M13 NEPRILYSIN-RELATED"/>
    <property type="match status" value="1"/>
</dbReference>
<dbReference type="GO" id="GO:0046872">
    <property type="term" value="F:metal ion binding"/>
    <property type="evidence" value="ECO:0007669"/>
    <property type="project" value="UniProtKB-KW"/>
</dbReference>
<dbReference type="InterPro" id="IPR000718">
    <property type="entry name" value="Peptidase_M13"/>
</dbReference>